<evidence type="ECO:0000256" key="3">
    <source>
        <dbReference type="ARBA" id="ARBA00022597"/>
    </source>
</evidence>
<dbReference type="Proteomes" id="UP000694924">
    <property type="component" value="Unplaced"/>
</dbReference>
<dbReference type="PANTHER" id="PTHR13146:SF0">
    <property type="entry name" value="SOLUTE CARRIER FAMILY 35 MEMBER F6"/>
    <property type="match status" value="1"/>
</dbReference>
<feature type="transmembrane region" description="Helical" evidence="7">
    <location>
        <begin position="302"/>
        <end position="321"/>
    </location>
</feature>
<evidence type="ECO:0000313" key="8">
    <source>
        <dbReference type="Proteomes" id="UP000694924"/>
    </source>
</evidence>
<evidence type="ECO:0000256" key="5">
    <source>
        <dbReference type="ARBA" id="ARBA00022989"/>
    </source>
</evidence>
<comment type="similarity">
    <text evidence="2">Belongs to the nucleotide-sugar transporter family. SLC35A subfamily.</text>
</comment>
<feature type="transmembrane region" description="Helical" evidence="7">
    <location>
        <begin position="94"/>
        <end position="115"/>
    </location>
</feature>
<evidence type="ECO:0000256" key="6">
    <source>
        <dbReference type="ARBA" id="ARBA00023136"/>
    </source>
</evidence>
<evidence type="ECO:0000256" key="1">
    <source>
        <dbReference type="ARBA" id="ARBA00004141"/>
    </source>
</evidence>
<evidence type="ECO:0000313" key="9">
    <source>
        <dbReference type="RefSeq" id="XP_015172595.1"/>
    </source>
</evidence>
<evidence type="ECO:0000313" key="10">
    <source>
        <dbReference type="RefSeq" id="XP_015172596.1"/>
    </source>
</evidence>
<dbReference type="InterPro" id="IPR007271">
    <property type="entry name" value="Nuc_sug_transpt"/>
</dbReference>
<dbReference type="RefSeq" id="XP_015172595.1">
    <property type="nucleotide sequence ID" value="XM_015317109.1"/>
</dbReference>
<dbReference type="PIRSF" id="PIRSF036436">
    <property type="entry name" value="UCP036436"/>
    <property type="match status" value="1"/>
</dbReference>
<feature type="transmembrane region" description="Helical" evidence="7">
    <location>
        <begin position="51"/>
        <end position="74"/>
    </location>
</feature>
<dbReference type="Pfam" id="PF04142">
    <property type="entry name" value="Nuc_sug_transp"/>
    <property type="match status" value="1"/>
</dbReference>
<feature type="transmembrane region" description="Helical" evidence="7">
    <location>
        <begin position="271"/>
        <end position="290"/>
    </location>
</feature>
<keyword evidence="8" id="KW-1185">Reference proteome</keyword>
<proteinExistence type="inferred from homology"/>
<feature type="transmembrane region" description="Helical" evidence="7">
    <location>
        <begin position="185"/>
        <end position="204"/>
    </location>
</feature>
<dbReference type="InterPro" id="IPR012404">
    <property type="entry name" value="UCP036436"/>
</dbReference>
<gene>
    <name evidence="9 10" type="primary">LOC107064429</name>
</gene>
<evidence type="ECO:0000256" key="2">
    <source>
        <dbReference type="ARBA" id="ARBA00009976"/>
    </source>
</evidence>
<evidence type="ECO:0000256" key="7">
    <source>
        <dbReference type="SAM" id="Phobius"/>
    </source>
</evidence>
<accession>A0ABM1HXA9</accession>
<reference evidence="9 10" key="1">
    <citation type="submission" date="2025-05" db="UniProtKB">
        <authorList>
            <consortium name="RefSeq"/>
        </authorList>
    </citation>
    <scope>IDENTIFICATION</scope>
    <source>
        <tissue evidence="9 10">Whole body</tissue>
    </source>
</reference>
<feature type="transmembrane region" description="Helical" evidence="7">
    <location>
        <begin position="327"/>
        <end position="351"/>
    </location>
</feature>
<dbReference type="RefSeq" id="XP_015172596.1">
    <property type="nucleotide sequence ID" value="XM_015317110.1"/>
</dbReference>
<keyword evidence="3" id="KW-0813">Transport</keyword>
<evidence type="ECO:0000256" key="4">
    <source>
        <dbReference type="ARBA" id="ARBA00022692"/>
    </source>
</evidence>
<keyword evidence="6 7" id="KW-0472">Membrane</keyword>
<organism evidence="8 10">
    <name type="scientific">Polistes dominula</name>
    <name type="common">European paper wasp</name>
    <name type="synonym">Vespa dominula</name>
    <dbReference type="NCBI Taxonomy" id="743375"/>
    <lineage>
        <taxon>Eukaryota</taxon>
        <taxon>Metazoa</taxon>
        <taxon>Ecdysozoa</taxon>
        <taxon>Arthropoda</taxon>
        <taxon>Hexapoda</taxon>
        <taxon>Insecta</taxon>
        <taxon>Pterygota</taxon>
        <taxon>Neoptera</taxon>
        <taxon>Endopterygota</taxon>
        <taxon>Hymenoptera</taxon>
        <taxon>Apocrita</taxon>
        <taxon>Aculeata</taxon>
        <taxon>Vespoidea</taxon>
        <taxon>Vespidae</taxon>
        <taxon>Polistinae</taxon>
        <taxon>Polistini</taxon>
        <taxon>Polistes</taxon>
    </lineage>
</organism>
<protein>
    <submittedName>
        <fullName evidence="9 10">Solute carrier family 35 member F6</fullName>
    </submittedName>
</protein>
<feature type="transmembrane region" description="Helical" evidence="7">
    <location>
        <begin position="225"/>
        <end position="243"/>
    </location>
</feature>
<feature type="transmembrane region" description="Helical" evidence="7">
    <location>
        <begin position="127"/>
        <end position="144"/>
    </location>
</feature>
<sequence length="382" mass="42462">MDKLSWTHYQCILAVLMVVTGSFNTLSVKYADKQVVAGQDGVPRHFNHPFMQSSFMFLGEMLCFIIFKIAYCYYCRKDDGSVDNNVLTKGSRNFNAFILFIPAMCDMLATSIMYVGLNMTYASSFQMLRGAVIVFTGILSMGFLNRTFGGREWTGIVFVMIGLALVGLSDMMIKKDDDTSLNSILTGDLLIICAQVITAVQMVIEEKFIAGQDIPALQAVGWEGIFGFIGICLVMIPLNFIYAPPPFADNSRGTLEATADAFVQIGNSGRLLMAIVGIAFSIAFFNFAGISVTKEISATTRMILDSIRTIVIWAFSLIFGWQDFHYLQLIGFAILLIGMCCYNNVVIPQLAKKCLLYLMRKRRAPDEERIVNIAADDIQESI</sequence>
<comment type="subcellular location">
    <subcellularLocation>
        <location evidence="1">Membrane</location>
        <topology evidence="1">Multi-pass membrane protein</topology>
    </subcellularLocation>
</comment>
<dbReference type="InterPro" id="IPR037185">
    <property type="entry name" value="EmrE-like"/>
</dbReference>
<feature type="transmembrane region" description="Helical" evidence="7">
    <location>
        <begin position="12"/>
        <end position="31"/>
    </location>
</feature>
<keyword evidence="4 7" id="KW-0812">Transmembrane</keyword>
<dbReference type="SUPFAM" id="SSF103481">
    <property type="entry name" value="Multidrug resistance efflux transporter EmrE"/>
    <property type="match status" value="1"/>
</dbReference>
<name>A0ABM1HXA9_POLDO</name>
<feature type="transmembrane region" description="Helical" evidence="7">
    <location>
        <begin position="156"/>
        <end position="173"/>
    </location>
</feature>
<keyword evidence="5 7" id="KW-1133">Transmembrane helix</keyword>
<keyword evidence="3" id="KW-0762">Sugar transport</keyword>
<dbReference type="GeneID" id="107064429"/>
<dbReference type="PANTHER" id="PTHR13146">
    <property type="match status" value="1"/>
</dbReference>